<organism evidence="2 3">
    <name type="scientific">Clostridium intestinale DSM 6191</name>
    <dbReference type="NCBI Taxonomy" id="1121320"/>
    <lineage>
        <taxon>Bacteria</taxon>
        <taxon>Bacillati</taxon>
        <taxon>Bacillota</taxon>
        <taxon>Clostridia</taxon>
        <taxon>Eubacteriales</taxon>
        <taxon>Clostridiaceae</taxon>
        <taxon>Clostridium</taxon>
    </lineage>
</organism>
<evidence type="ECO:0000259" key="1">
    <source>
        <dbReference type="Pfam" id="PF12728"/>
    </source>
</evidence>
<reference evidence="2 3" key="1">
    <citation type="submission" date="2016-11" db="EMBL/GenBank/DDBJ databases">
        <authorList>
            <person name="Jaros S."/>
            <person name="Januszkiewicz K."/>
            <person name="Wedrychowicz H."/>
        </authorList>
    </citation>
    <scope>NUCLEOTIDE SEQUENCE [LARGE SCALE GENOMIC DNA]</scope>
    <source>
        <strain evidence="2 3">DSM 6191</strain>
    </source>
</reference>
<dbReference type="AlphaFoldDB" id="A0A1M6A4L7"/>
<name>A0A1M6A4L7_9CLOT</name>
<protein>
    <submittedName>
        <fullName evidence="2">DNA binding domain-containing protein, excisionase family</fullName>
    </submittedName>
</protein>
<dbReference type="Proteomes" id="UP000184241">
    <property type="component" value="Unassembled WGS sequence"/>
</dbReference>
<evidence type="ECO:0000313" key="3">
    <source>
        <dbReference type="Proteomes" id="UP000184241"/>
    </source>
</evidence>
<dbReference type="NCBIfam" id="TIGR01764">
    <property type="entry name" value="excise"/>
    <property type="match status" value="1"/>
</dbReference>
<dbReference type="RefSeq" id="WP_073021751.1">
    <property type="nucleotide sequence ID" value="NZ_FQXU01000012.1"/>
</dbReference>
<feature type="domain" description="Helix-turn-helix" evidence="1">
    <location>
        <begin position="8"/>
        <end position="56"/>
    </location>
</feature>
<evidence type="ECO:0000313" key="2">
    <source>
        <dbReference type="EMBL" id="SHI31279.1"/>
    </source>
</evidence>
<dbReference type="EMBL" id="FQXU01000012">
    <property type="protein sequence ID" value="SHI31279.1"/>
    <property type="molecule type" value="Genomic_DNA"/>
</dbReference>
<dbReference type="InterPro" id="IPR041657">
    <property type="entry name" value="HTH_17"/>
</dbReference>
<dbReference type="Pfam" id="PF12728">
    <property type="entry name" value="HTH_17"/>
    <property type="match status" value="1"/>
</dbReference>
<dbReference type="InterPro" id="IPR010093">
    <property type="entry name" value="SinI_DNA-bd"/>
</dbReference>
<dbReference type="GO" id="GO:0003677">
    <property type="term" value="F:DNA binding"/>
    <property type="evidence" value="ECO:0007669"/>
    <property type="project" value="InterPro"/>
</dbReference>
<proteinExistence type="predicted"/>
<gene>
    <name evidence="2" type="ORF">SAMN02745941_03607</name>
</gene>
<accession>A0A1M6A4L7</accession>
<sequence>MSEFKTTLTVEDIGRILNIGRNKAYSLVKEEDFPKIRIGKQFRIPYDAFNNWIASKVSENS</sequence>